<dbReference type="PANTHER" id="PTHR10073">
    <property type="entry name" value="DNA MISMATCH REPAIR PROTEIN MLH, PMS, MUTL"/>
    <property type="match status" value="1"/>
</dbReference>
<feature type="compositionally biased region" description="Pro residues" evidence="5">
    <location>
        <begin position="439"/>
        <end position="450"/>
    </location>
</feature>
<dbReference type="InterPro" id="IPR020667">
    <property type="entry name" value="DNA_mismatch_repair_MutL"/>
</dbReference>
<gene>
    <name evidence="8" type="primary">hexB</name>
    <name evidence="4" type="synonym">mutL</name>
    <name evidence="8" type="ORF">KTT_01760</name>
</gene>
<keyword evidence="9" id="KW-1185">Reference proteome</keyword>
<sequence>MPIRQLAPDVAAKIAAGEVVERPASVVKELIENSIDAGATQIRVDLLHGGLQLIRITDNGSGISLEELPLALARHATSKVAQIDDLEQIRSLGFRGEALASIAAVAEVTLVSRQRGAEQGGQIGALSGQVTEVTRAASPEGTTITVRNLFSAVPARLKFLKSRTTEISHCHHLLEQYALAYPEIRFNVFSEGKQIFSTPGDGQLSSVLVAVYGLQIAEQMVPLSPGDRTEDSDAPIVTGYTSRPTCYKSTRQHISFFVNRRWVLSRMLTTAVEGAYHSLLLTGRHPIAVINIDMDPSLLDVNVHPAKTEIRFLKERRVFAAVLRAVRAALLEEPEMPEWKPKQAPRATAHRALPEAAIAPEAASDEDDPLIAALQEETDDEAEEDTTSEEASPKRSRAIPMDNPWVTVSEEETGSKPPLSGRLWQSHVRRPETKTETPGPGPARLNPPPTSETSSLTRSRQLDASETRSRQGDAHETRSRQSDADETRYVQPEEQPGEQAILSRQQPEQQLSWEREVVALSPGVQEPQEEILSGQSIDPHQQRRLPKLRVIGQLSQSYIVTEGENGMYLIDQHAAHERILLERMVASMKARTPMSQLLLTPLRLELAPGELEMIEEHKEQLEQIGFHFQLAEDSSLEIKAVPGILVKQMNAHSLQELMVELTAEEQLGHTETWEERALANVACKAAIKANYFLTVSEMREMLEQLEQTKAPFSCCHGRPTMVHFGLTSLAREFERR</sequence>
<dbReference type="GO" id="GO:0006298">
    <property type="term" value="P:mismatch repair"/>
    <property type="evidence" value="ECO:0007669"/>
    <property type="project" value="UniProtKB-UniRule"/>
</dbReference>
<comment type="caution">
    <text evidence="8">The sequence shown here is derived from an EMBL/GenBank/DDBJ whole genome shotgun (WGS) entry which is preliminary data.</text>
</comment>
<evidence type="ECO:0000256" key="3">
    <source>
        <dbReference type="ARBA" id="ARBA00023204"/>
    </source>
</evidence>
<dbReference type="GO" id="GO:0032300">
    <property type="term" value="C:mismatch repair complex"/>
    <property type="evidence" value="ECO:0007669"/>
    <property type="project" value="InterPro"/>
</dbReference>
<organism evidence="8 9">
    <name type="scientific">Tengunoibacter tsumagoiensis</name>
    <dbReference type="NCBI Taxonomy" id="2014871"/>
    <lineage>
        <taxon>Bacteria</taxon>
        <taxon>Bacillati</taxon>
        <taxon>Chloroflexota</taxon>
        <taxon>Ktedonobacteria</taxon>
        <taxon>Ktedonobacterales</taxon>
        <taxon>Dictyobacteraceae</taxon>
        <taxon>Tengunoibacter</taxon>
    </lineage>
</organism>
<dbReference type="InterPro" id="IPR042120">
    <property type="entry name" value="MutL_C_dimsub"/>
</dbReference>
<dbReference type="Proteomes" id="UP000287352">
    <property type="component" value="Unassembled WGS sequence"/>
</dbReference>
<dbReference type="SMART" id="SM01340">
    <property type="entry name" value="DNA_mis_repair"/>
    <property type="match status" value="1"/>
</dbReference>
<dbReference type="SMART" id="SM00853">
    <property type="entry name" value="MutL_C"/>
    <property type="match status" value="1"/>
</dbReference>
<name>A0A401ZTZ1_9CHLR</name>
<dbReference type="InterPro" id="IPR037198">
    <property type="entry name" value="MutL_C_sf"/>
</dbReference>
<dbReference type="CDD" id="cd00782">
    <property type="entry name" value="MutL_Trans"/>
    <property type="match status" value="1"/>
</dbReference>
<keyword evidence="2 4" id="KW-0227">DNA damage</keyword>
<dbReference type="InterPro" id="IPR020568">
    <property type="entry name" value="Ribosomal_Su5_D2-typ_SF"/>
</dbReference>
<evidence type="ECO:0000313" key="8">
    <source>
        <dbReference type="EMBL" id="GCE10317.1"/>
    </source>
</evidence>
<dbReference type="RefSeq" id="WP_161975183.1">
    <property type="nucleotide sequence ID" value="NZ_BIFR01000001.1"/>
</dbReference>
<dbReference type="SUPFAM" id="SSF54211">
    <property type="entry name" value="Ribosomal protein S5 domain 2-like"/>
    <property type="match status" value="1"/>
</dbReference>
<comment type="function">
    <text evidence="4">This protein is involved in the repair of mismatches in DNA. It is required for dam-dependent methyl-directed DNA mismatch repair. May act as a 'molecular matchmaker', a protein that promotes the formation of a stable complex between two or more DNA-binding proteins in an ATP-dependent manner without itself being part of a final effector complex.</text>
</comment>
<dbReference type="InterPro" id="IPR014790">
    <property type="entry name" value="MutL_C"/>
</dbReference>
<dbReference type="PROSITE" id="PS00058">
    <property type="entry name" value="DNA_MISMATCH_REPAIR_1"/>
    <property type="match status" value="1"/>
</dbReference>
<dbReference type="InterPro" id="IPR038973">
    <property type="entry name" value="MutL/Mlh/Pms-like"/>
</dbReference>
<evidence type="ECO:0000256" key="5">
    <source>
        <dbReference type="SAM" id="MobiDB-lite"/>
    </source>
</evidence>
<dbReference type="InterPro" id="IPR014762">
    <property type="entry name" value="DNA_mismatch_repair_CS"/>
</dbReference>
<dbReference type="SUPFAM" id="SSF55874">
    <property type="entry name" value="ATPase domain of HSP90 chaperone/DNA topoisomerase II/histidine kinase"/>
    <property type="match status" value="1"/>
</dbReference>
<dbReference type="Pfam" id="PF01119">
    <property type="entry name" value="DNA_mis_repair"/>
    <property type="match status" value="1"/>
</dbReference>
<dbReference type="Gene3D" id="3.30.230.10">
    <property type="match status" value="1"/>
</dbReference>
<dbReference type="InterPro" id="IPR042121">
    <property type="entry name" value="MutL_C_regsub"/>
</dbReference>
<dbReference type="AlphaFoldDB" id="A0A401ZTZ1"/>
<feature type="compositionally biased region" description="Acidic residues" evidence="5">
    <location>
        <begin position="377"/>
        <end position="388"/>
    </location>
</feature>
<dbReference type="PANTHER" id="PTHR10073:SF12">
    <property type="entry name" value="DNA MISMATCH REPAIR PROTEIN MLH1"/>
    <property type="match status" value="1"/>
</dbReference>
<evidence type="ECO:0000256" key="2">
    <source>
        <dbReference type="ARBA" id="ARBA00022763"/>
    </source>
</evidence>
<feature type="domain" description="MutL C-terminal dimerisation" evidence="6">
    <location>
        <begin position="550"/>
        <end position="693"/>
    </location>
</feature>
<dbReference type="EMBL" id="BIFR01000001">
    <property type="protein sequence ID" value="GCE10317.1"/>
    <property type="molecule type" value="Genomic_DNA"/>
</dbReference>
<dbReference type="Pfam" id="PF08676">
    <property type="entry name" value="MutL_C"/>
    <property type="match status" value="1"/>
</dbReference>
<dbReference type="Gene3D" id="3.30.1540.20">
    <property type="entry name" value="MutL, C-terminal domain, dimerisation subdomain"/>
    <property type="match status" value="1"/>
</dbReference>
<evidence type="ECO:0000259" key="6">
    <source>
        <dbReference type="SMART" id="SM00853"/>
    </source>
</evidence>
<dbReference type="SUPFAM" id="SSF118116">
    <property type="entry name" value="DNA mismatch repair protein MutL"/>
    <property type="match status" value="1"/>
</dbReference>
<dbReference type="GO" id="GO:0030983">
    <property type="term" value="F:mismatched DNA binding"/>
    <property type="evidence" value="ECO:0007669"/>
    <property type="project" value="InterPro"/>
</dbReference>
<dbReference type="GO" id="GO:0140664">
    <property type="term" value="F:ATP-dependent DNA damage sensor activity"/>
    <property type="evidence" value="ECO:0007669"/>
    <property type="project" value="InterPro"/>
</dbReference>
<feature type="compositionally biased region" description="Basic and acidic residues" evidence="5">
    <location>
        <begin position="460"/>
        <end position="488"/>
    </location>
</feature>
<dbReference type="Gene3D" id="3.30.565.10">
    <property type="entry name" value="Histidine kinase-like ATPase, C-terminal domain"/>
    <property type="match status" value="1"/>
</dbReference>
<dbReference type="HAMAP" id="MF_00149">
    <property type="entry name" value="DNA_mis_repair"/>
    <property type="match status" value="1"/>
</dbReference>
<dbReference type="Pfam" id="PF13589">
    <property type="entry name" value="HATPase_c_3"/>
    <property type="match status" value="1"/>
</dbReference>
<accession>A0A401ZTZ1</accession>
<dbReference type="InterPro" id="IPR036890">
    <property type="entry name" value="HATPase_C_sf"/>
</dbReference>
<evidence type="ECO:0000256" key="4">
    <source>
        <dbReference type="HAMAP-Rule" id="MF_00149"/>
    </source>
</evidence>
<dbReference type="InterPro" id="IPR014721">
    <property type="entry name" value="Ribsml_uS5_D2-typ_fold_subgr"/>
</dbReference>
<dbReference type="FunFam" id="3.30.565.10:FF:000003">
    <property type="entry name" value="DNA mismatch repair endonuclease MutL"/>
    <property type="match status" value="1"/>
</dbReference>
<feature type="domain" description="DNA mismatch repair protein S5" evidence="7">
    <location>
        <begin position="208"/>
        <end position="331"/>
    </location>
</feature>
<protein>
    <recommendedName>
        <fullName evidence="4">DNA mismatch repair protein MutL</fullName>
    </recommendedName>
</protein>
<dbReference type="GO" id="GO:0016887">
    <property type="term" value="F:ATP hydrolysis activity"/>
    <property type="evidence" value="ECO:0007669"/>
    <property type="project" value="InterPro"/>
</dbReference>
<reference evidence="9" key="1">
    <citation type="submission" date="2018-12" db="EMBL/GenBank/DDBJ databases">
        <title>Tengunoibacter tsumagoiensis gen. nov., sp. nov., Dictyobacter kobayashii sp. nov., D. alpinus sp. nov., and D. joshuensis sp. nov. and description of Dictyobacteraceae fam. nov. within the order Ktedonobacterales isolated from Tengu-no-mugimeshi.</title>
        <authorList>
            <person name="Wang C.M."/>
            <person name="Zheng Y."/>
            <person name="Sakai Y."/>
            <person name="Toyoda A."/>
            <person name="Minakuchi Y."/>
            <person name="Abe K."/>
            <person name="Yokota A."/>
            <person name="Yabe S."/>
        </authorList>
    </citation>
    <scope>NUCLEOTIDE SEQUENCE [LARGE SCALE GENOMIC DNA]</scope>
    <source>
        <strain evidence="9">Uno3</strain>
    </source>
</reference>
<dbReference type="InterPro" id="IPR013507">
    <property type="entry name" value="DNA_mismatch_S5_2-like"/>
</dbReference>
<keyword evidence="3 4" id="KW-0234">DNA repair</keyword>
<dbReference type="InterPro" id="IPR002099">
    <property type="entry name" value="MutL/Mlh/PMS"/>
</dbReference>
<evidence type="ECO:0000256" key="1">
    <source>
        <dbReference type="ARBA" id="ARBA00006082"/>
    </source>
</evidence>
<dbReference type="CDD" id="cd16926">
    <property type="entry name" value="HATPase_MutL-MLH-PMS-like"/>
    <property type="match status" value="1"/>
</dbReference>
<dbReference type="Gene3D" id="3.30.1370.100">
    <property type="entry name" value="MutL, C-terminal domain, regulatory subdomain"/>
    <property type="match status" value="1"/>
</dbReference>
<evidence type="ECO:0000259" key="7">
    <source>
        <dbReference type="SMART" id="SM01340"/>
    </source>
</evidence>
<comment type="similarity">
    <text evidence="1 4">Belongs to the DNA mismatch repair MutL/HexB family.</text>
</comment>
<dbReference type="NCBIfam" id="TIGR00585">
    <property type="entry name" value="mutl"/>
    <property type="match status" value="1"/>
</dbReference>
<evidence type="ECO:0000313" key="9">
    <source>
        <dbReference type="Proteomes" id="UP000287352"/>
    </source>
</evidence>
<dbReference type="GO" id="GO:0005524">
    <property type="term" value="F:ATP binding"/>
    <property type="evidence" value="ECO:0007669"/>
    <property type="project" value="InterPro"/>
</dbReference>
<proteinExistence type="inferred from homology"/>
<feature type="region of interest" description="Disordered" evidence="5">
    <location>
        <begin position="377"/>
        <end position="508"/>
    </location>
</feature>